<accession>A0ACB0J1I7</accession>
<sequence>MDDRLEVVVHHGGWFEEFDHNGYVGADVSWFVDEDYFSYFEFVGEIKKKLKYPSIDTMWFYDPQDVNELVLLEDDMDANRMKNIARMDGRVHLYLMHPMAEPEFIEAIEYGPIEGVNENGSAEGVNENGPAEGVNENGPAEGVKENGPVEGVNEYGPTDDLNDNGPSEGVNETGPTGPTEGDKVGPTAEKGKGVRIDDDVIDDLLNEVEYDEDIEDSALGIHFDDSEEDCLLEDNFDTVADETVVDETVVDENVVDEPVTKGKGKKGKKVRQECNVSKPTSKKGRPKKKNNNSNIYTVVQGAQQTAQGDELFEEDVGNIDKSKYKAFVGGLSDIEDYNSEELDSGSDSDIENEVEDSEDEDEHDTEWPSNYKLPTFKMPSSMRDYKWESGMYFACKQEFQEAIRCYAIQSQRAIKYKKNDKKRIRLICKSGCVWNAYCSHMPGQETWQLMFVKDEHKCNREPKVKMLSAKWLGKRLHKKVKENPNLKLIDIMEKTQQKWNLKISKNKASKARGIAFDLVDGSFREQYTRFYDYSHELLRSNRGSTVIVTTTPFQGDEADLEHPERPLCPHFQRAYICFKGCKESFLICRPIIGLDGAFLKGYYGGQILAAIGRDPNDQMLPIAIAVVEGETKETWKWFLELLTNDLGGTRACSLITFISDQQKGLLPAMDELLPGVAHRFCVRHLYNNFKKKFPGKKLKELMWKAANATYVNAWHREMQEIKTINIEAFKHLIKIPPRHWSKSYFTPEAKCDTLVNNMSEAFNSVIVGARAKPIVTMLEEIRVYMMERWETNRQKIGRYVESILPNIKKKLERETSFSNNWMVRPAGYELFEVRHISASGDQFSVSLGTKECSCRKWMLTGLPCRHAIACMREMEIDPSQYVPDYFRKETYEACYQPMIYPTNGQNLWVRTRFTDLQPPPIKRQPGRPKKKRNKEPDELKKDDGNMKRAFHGIVCGNCKRPGHNKQTCKQPPPPPPPQAPPASTQPSTSQAPASASAQPSTSAQPPASASQPTAAAASATRQPAASAAASARQPAAASATRQPAASAAASAAAASATRQAAASAAASARQPAAASARQPASTQASASAQGKTASKKRKNQQDKPAAPSSTKRKKNEQARPAATQPQVTTNNRQKLPFKRRDQTSTQPTWRI</sequence>
<organism evidence="1 2">
    <name type="scientific">Trifolium pratense</name>
    <name type="common">Red clover</name>
    <dbReference type="NCBI Taxonomy" id="57577"/>
    <lineage>
        <taxon>Eukaryota</taxon>
        <taxon>Viridiplantae</taxon>
        <taxon>Streptophyta</taxon>
        <taxon>Embryophyta</taxon>
        <taxon>Tracheophyta</taxon>
        <taxon>Spermatophyta</taxon>
        <taxon>Magnoliopsida</taxon>
        <taxon>eudicotyledons</taxon>
        <taxon>Gunneridae</taxon>
        <taxon>Pentapetalae</taxon>
        <taxon>rosids</taxon>
        <taxon>fabids</taxon>
        <taxon>Fabales</taxon>
        <taxon>Fabaceae</taxon>
        <taxon>Papilionoideae</taxon>
        <taxon>50 kb inversion clade</taxon>
        <taxon>NPAAA clade</taxon>
        <taxon>Hologalegina</taxon>
        <taxon>IRL clade</taxon>
        <taxon>Trifolieae</taxon>
        <taxon>Trifolium</taxon>
    </lineage>
</organism>
<name>A0ACB0J1I7_TRIPR</name>
<dbReference type="EMBL" id="CASHSV030000013">
    <property type="protein sequence ID" value="CAJ2638380.1"/>
    <property type="molecule type" value="Genomic_DNA"/>
</dbReference>
<evidence type="ECO:0000313" key="2">
    <source>
        <dbReference type="Proteomes" id="UP001177021"/>
    </source>
</evidence>
<evidence type="ECO:0000313" key="1">
    <source>
        <dbReference type="EMBL" id="CAJ2638380.1"/>
    </source>
</evidence>
<proteinExistence type="predicted"/>
<keyword evidence="2" id="KW-1185">Reference proteome</keyword>
<comment type="caution">
    <text evidence="1">The sequence shown here is derived from an EMBL/GenBank/DDBJ whole genome shotgun (WGS) entry which is preliminary data.</text>
</comment>
<reference evidence="1" key="1">
    <citation type="submission" date="2023-10" db="EMBL/GenBank/DDBJ databases">
        <authorList>
            <person name="Rodriguez Cubillos JULIANA M."/>
            <person name="De Vega J."/>
        </authorList>
    </citation>
    <scope>NUCLEOTIDE SEQUENCE</scope>
</reference>
<protein>
    <submittedName>
        <fullName evidence="1">Uncharacterized protein</fullName>
    </submittedName>
</protein>
<dbReference type="Proteomes" id="UP001177021">
    <property type="component" value="Unassembled WGS sequence"/>
</dbReference>
<gene>
    <name evidence="1" type="ORF">MILVUS5_LOCUS8612</name>
</gene>